<evidence type="ECO:0000256" key="9">
    <source>
        <dbReference type="ARBA" id="ARBA00031202"/>
    </source>
</evidence>
<dbReference type="InterPro" id="IPR002761">
    <property type="entry name" value="Diphthami_syn_dom"/>
</dbReference>
<dbReference type="InterPro" id="IPR014729">
    <property type="entry name" value="Rossmann-like_a/b/a_fold"/>
</dbReference>
<dbReference type="PANTHER" id="PTHR12196:SF2">
    <property type="entry name" value="DIPHTHINE--AMMONIA LIGASE"/>
    <property type="match status" value="1"/>
</dbReference>
<keyword evidence="6" id="KW-0547">Nucleotide-binding</keyword>
<evidence type="ECO:0000256" key="12">
    <source>
        <dbReference type="ARBA" id="ARBA00048108"/>
    </source>
</evidence>
<feature type="domain" description="Diphthamide synthase" evidence="13">
    <location>
        <begin position="1"/>
        <end position="233"/>
    </location>
</feature>
<dbReference type="NCBIfam" id="TIGR00290">
    <property type="entry name" value="MJ0570_dom"/>
    <property type="match status" value="1"/>
</dbReference>
<evidence type="ECO:0000256" key="10">
    <source>
        <dbReference type="ARBA" id="ARBA00031552"/>
    </source>
</evidence>
<evidence type="ECO:0000256" key="3">
    <source>
        <dbReference type="ARBA" id="ARBA00012089"/>
    </source>
</evidence>
<organism evidence="14 15">
    <name type="scientific">Piptocephalis cylindrospora</name>
    <dbReference type="NCBI Taxonomy" id="1907219"/>
    <lineage>
        <taxon>Eukaryota</taxon>
        <taxon>Fungi</taxon>
        <taxon>Fungi incertae sedis</taxon>
        <taxon>Zoopagomycota</taxon>
        <taxon>Zoopagomycotina</taxon>
        <taxon>Zoopagomycetes</taxon>
        <taxon>Zoopagales</taxon>
        <taxon>Piptocephalidaceae</taxon>
        <taxon>Piptocephalis</taxon>
    </lineage>
</organism>
<dbReference type="Gene3D" id="3.90.1490.10">
    <property type="entry name" value="putative n-type atp pyrophosphatase, domain 2"/>
    <property type="match status" value="1"/>
</dbReference>
<evidence type="ECO:0000256" key="1">
    <source>
        <dbReference type="ARBA" id="ARBA00005156"/>
    </source>
</evidence>
<evidence type="ECO:0000313" key="14">
    <source>
        <dbReference type="EMBL" id="RKP13393.1"/>
    </source>
</evidence>
<dbReference type="EC" id="6.3.1.14" evidence="3"/>
<dbReference type="SUPFAM" id="SSF52402">
    <property type="entry name" value="Adenine nucleotide alpha hydrolases-like"/>
    <property type="match status" value="1"/>
</dbReference>
<dbReference type="PIRSF" id="PIRSF039123">
    <property type="entry name" value="Diphthamide_synthase"/>
    <property type="match status" value="1"/>
</dbReference>
<dbReference type="Gene3D" id="3.40.50.620">
    <property type="entry name" value="HUPs"/>
    <property type="match status" value="1"/>
</dbReference>
<evidence type="ECO:0000259" key="13">
    <source>
        <dbReference type="Pfam" id="PF01902"/>
    </source>
</evidence>
<keyword evidence="7" id="KW-0067">ATP-binding</keyword>
<proteinExistence type="inferred from homology"/>
<keyword evidence="15" id="KW-1185">Reference proteome</keyword>
<dbReference type="FunFam" id="3.40.50.620:FF:000069">
    <property type="entry name" value="diphthine--ammonia ligase"/>
    <property type="match status" value="1"/>
</dbReference>
<comment type="similarity">
    <text evidence="2">Belongs to the Diphthine--ammonia ligase family.</text>
</comment>
<evidence type="ECO:0000256" key="11">
    <source>
        <dbReference type="ARBA" id="ARBA00032849"/>
    </source>
</evidence>
<comment type="pathway">
    <text evidence="1">Protein modification; peptidyl-diphthamide biosynthesis.</text>
</comment>
<gene>
    <name evidence="14" type="ORF">BJ684DRAFT_22804</name>
</gene>
<dbReference type="GO" id="GO:0017183">
    <property type="term" value="P:protein histidyl modification to diphthamide"/>
    <property type="evidence" value="ECO:0007669"/>
    <property type="project" value="TreeGrafter"/>
</dbReference>
<dbReference type="OrthoDB" id="686384at2759"/>
<sequence>MKVVALVSGGKDSCYNMLECVRLGHEIVALANLHPPKESGQDEMDSFTFQTVGHSVLEHYAAAMGVPMYREAIQGTAVNQNLHYVPTETDETEDLYRLLRRVKEKLPDVQGVSVGAILSNYQRTRVENVCKRLGMYSLAFLWERDQHQLYEEMVESDIGAIFIKIAAMGLLPKHLGLSLAQMRNEMHRLGNLYELNMCGEGGEYETMTLDCPLFCKAIHIEDSTRVVHSDDAFAPVAYIQVAQASLEEKSDFPGCET</sequence>
<evidence type="ECO:0000256" key="6">
    <source>
        <dbReference type="ARBA" id="ARBA00022741"/>
    </source>
</evidence>
<dbReference type="PANTHER" id="PTHR12196">
    <property type="entry name" value="DOMAIN OF UNKNOWN FUNCTION 71 DUF71 -CONTAINING PROTEIN"/>
    <property type="match status" value="1"/>
</dbReference>
<keyword evidence="5" id="KW-0436">Ligase</keyword>
<name>A0A4P9Y3L1_9FUNG</name>
<dbReference type="EMBL" id="KZ988033">
    <property type="protein sequence ID" value="RKP13393.1"/>
    <property type="molecule type" value="Genomic_DNA"/>
</dbReference>
<evidence type="ECO:0000256" key="7">
    <source>
        <dbReference type="ARBA" id="ARBA00022840"/>
    </source>
</evidence>
<dbReference type="Pfam" id="PF01902">
    <property type="entry name" value="Diphthami_syn_2"/>
    <property type="match status" value="1"/>
</dbReference>
<dbReference type="CDD" id="cd01994">
    <property type="entry name" value="AANH_PF0828-like"/>
    <property type="match status" value="1"/>
</dbReference>
<evidence type="ECO:0000256" key="4">
    <source>
        <dbReference type="ARBA" id="ARBA00018426"/>
    </source>
</evidence>
<evidence type="ECO:0000256" key="8">
    <source>
        <dbReference type="ARBA" id="ARBA00029814"/>
    </source>
</evidence>
<dbReference type="Proteomes" id="UP000267251">
    <property type="component" value="Unassembled WGS sequence"/>
</dbReference>
<evidence type="ECO:0000313" key="15">
    <source>
        <dbReference type="Proteomes" id="UP000267251"/>
    </source>
</evidence>
<dbReference type="FunFam" id="3.90.1490.10:FF:000001">
    <property type="entry name" value="Diphthine--ammonia ligase"/>
    <property type="match status" value="1"/>
</dbReference>
<dbReference type="AlphaFoldDB" id="A0A4P9Y3L1"/>
<dbReference type="GO" id="GO:0017178">
    <property type="term" value="F:diphthine-ammonia ligase activity"/>
    <property type="evidence" value="ECO:0007669"/>
    <property type="project" value="UniProtKB-EC"/>
</dbReference>
<protein>
    <recommendedName>
        <fullName evidence="4">Diphthine--ammonia ligase</fullName>
        <ecNumber evidence="3">6.3.1.14</ecNumber>
    </recommendedName>
    <alternativeName>
        <fullName evidence="9">ATP-binding domain-containing protein 4</fullName>
    </alternativeName>
    <alternativeName>
        <fullName evidence="8">Diphthamide synthase</fullName>
    </alternativeName>
    <alternativeName>
        <fullName evidence="10">Diphthamide synthetase</fullName>
    </alternativeName>
    <alternativeName>
        <fullName evidence="11">Protein DPH6 homolog</fullName>
    </alternativeName>
</protein>
<dbReference type="GO" id="GO:0005524">
    <property type="term" value="F:ATP binding"/>
    <property type="evidence" value="ECO:0007669"/>
    <property type="project" value="UniProtKB-KW"/>
</dbReference>
<evidence type="ECO:0000256" key="5">
    <source>
        <dbReference type="ARBA" id="ARBA00022598"/>
    </source>
</evidence>
<reference evidence="15" key="1">
    <citation type="journal article" date="2018" name="Nat. Microbiol.">
        <title>Leveraging single-cell genomics to expand the fungal tree of life.</title>
        <authorList>
            <person name="Ahrendt S.R."/>
            <person name="Quandt C.A."/>
            <person name="Ciobanu D."/>
            <person name="Clum A."/>
            <person name="Salamov A."/>
            <person name="Andreopoulos B."/>
            <person name="Cheng J.F."/>
            <person name="Woyke T."/>
            <person name="Pelin A."/>
            <person name="Henrissat B."/>
            <person name="Reynolds N.K."/>
            <person name="Benny G.L."/>
            <person name="Smith M.E."/>
            <person name="James T.Y."/>
            <person name="Grigoriev I.V."/>
        </authorList>
    </citation>
    <scope>NUCLEOTIDE SEQUENCE [LARGE SCALE GENOMIC DNA]</scope>
</reference>
<comment type="catalytic activity">
    <reaction evidence="12">
        <text>diphthine-[translation elongation factor 2] + NH4(+) + ATP = diphthamide-[translation elongation factor 2] + AMP + diphosphate + H(+)</text>
        <dbReference type="Rhea" id="RHEA:19753"/>
        <dbReference type="Rhea" id="RHEA-COMP:10172"/>
        <dbReference type="Rhea" id="RHEA-COMP:10174"/>
        <dbReference type="ChEBI" id="CHEBI:15378"/>
        <dbReference type="ChEBI" id="CHEBI:16692"/>
        <dbReference type="ChEBI" id="CHEBI:28938"/>
        <dbReference type="ChEBI" id="CHEBI:30616"/>
        <dbReference type="ChEBI" id="CHEBI:33019"/>
        <dbReference type="ChEBI" id="CHEBI:82696"/>
        <dbReference type="ChEBI" id="CHEBI:456215"/>
        <dbReference type="EC" id="6.3.1.14"/>
    </reaction>
</comment>
<evidence type="ECO:0000256" key="2">
    <source>
        <dbReference type="ARBA" id="ARBA00008496"/>
    </source>
</evidence>
<dbReference type="InterPro" id="IPR030662">
    <property type="entry name" value="DPH6/MJ0570"/>
</dbReference>
<accession>A0A4P9Y3L1</accession>